<dbReference type="EMBL" id="JACAZI010000001">
    <property type="protein sequence ID" value="KAF7371837.1"/>
    <property type="molecule type" value="Genomic_DNA"/>
</dbReference>
<sequence>MNALPGVIDPALLEEARRDSQMPLTTNGVTASSAASRSPALPSRPRTRRNFSKDEIASWEASNYAPRRDANESRDDYEDRLTFITRRAPLGEACNKLSIKIPKKASLERLRQELAKYWFSPLSSSGIAQFRPDVPPAPPLRQHSSDVPNFYPPPNRCISLLSLESCLPCPQLLMESFEEVSLSFTLPCPAMRQPQQGHWTALQAVPAQHAARRKYQAAHRQTRVLPSSSGLAPPNPTLPPLVTLKTSLPRRRRCAILPAPILRILQPRRTLSRLVPPHHKPVHLADARVAVLTYGVEGADAEELLGYDDDSEEEEEEEEEENSDEEDRDVNTSDEEAAHDAFKRTTRVQAVRRAEGNRCASGIKTQNSVVKDFEVKSCIPICPVIALTVSPTQAWKAMALKEGKIKDGIIDEHALLLYINYSAEREKQTRRGVPIPGSRLGASQIKKLFFGVLRIRKPQDAADPTLAQRRPATTFVVWESLKCRMDEALERVRNGLDESAEDAPDIRANTFLAEVTDAQLQEIGYGFLGHRQLRLVIFGHLAWSAQHASGNRGDDFRALKLAELQPYTMTHPDGRTSVYTILGLQGEEKAGRRGMRTVVNPSYSAFVANKNPEMCPLGAFAFYHHYIHDVVDISAKLKIDWSVNKSWRQIRVLHGPKSPNTPYNEQNLYNLYCKAYIKAGFSARLKAHLPRHLLGYKQEQMNVDKADTSKLGWAILGAAGFKTEETYDPLWMRVHVPPQFLEFICPKAESIRDEIANRANLSGAFNYWQMVVDLRPYAFQCGAAIFQKCPDSALFRLPAFTNTDVRNWMKNTFSTELSLLQAKEGNPADLLLVQNAVLRKALEDLYRIANVGDAKLTKLTELLERRTAVLSPVQGFSAASYHRNALAFSSPPSTPPRSASSAPSASPILLHFDEQMEETGTYQSLDADGTTSIRAFVNASPRSLNTPRAPTQVDLVLPPTEAFYKPGCPRGIVPPLFGQKSARWPDVFAFIQQPKFCWAVWGPKSVDRYRSVDEIWTSWIDGEAVCNNAGIQTGKKPPIKLVEQYLQNGWRTPDDAKERGTIAQHWGRYREIPEWIEREFSRRGVSPSVVIAELEAMRVQAAKAAQPVDDTSTSSIASTTSTPPLPAPGEAEAELAHLNELGPRSNKNATVYAMDSIENTDGVSLDRAGLLLCCLLLGGDYDTGISGIGPAVAHALALEGFGADLVDIVESFAGSELTQRLAIWRNSVRQELRSNSHGRLGRRQPSLAEKILDTFPNLEVVDLYLNPLTSASPGQIGPMPNVNSWMPREPDIFRLSNLCTALFGWSGNVILAVAMRDATLPDTDLTHIPLHLDDSEGSEGPIERESDDEGQHDGDVLEIMDSDEEDLVKAHSQLSAGGVIDLTMS</sequence>
<name>A0A8H6Z6M7_9AGAR</name>
<feature type="region of interest" description="Disordered" evidence="1">
    <location>
        <begin position="302"/>
        <end position="344"/>
    </location>
</feature>
<organism evidence="2 3">
    <name type="scientific">Mycena venus</name>
    <dbReference type="NCBI Taxonomy" id="2733690"/>
    <lineage>
        <taxon>Eukaryota</taxon>
        <taxon>Fungi</taxon>
        <taxon>Dikarya</taxon>
        <taxon>Basidiomycota</taxon>
        <taxon>Agaricomycotina</taxon>
        <taxon>Agaricomycetes</taxon>
        <taxon>Agaricomycetidae</taxon>
        <taxon>Agaricales</taxon>
        <taxon>Marasmiineae</taxon>
        <taxon>Mycenaceae</taxon>
        <taxon>Mycena</taxon>
    </lineage>
</organism>
<evidence type="ECO:0000313" key="3">
    <source>
        <dbReference type="Proteomes" id="UP000620124"/>
    </source>
</evidence>
<evidence type="ECO:0000313" key="2">
    <source>
        <dbReference type="EMBL" id="KAF7371837.1"/>
    </source>
</evidence>
<evidence type="ECO:0000256" key="1">
    <source>
        <dbReference type="SAM" id="MobiDB-lite"/>
    </source>
</evidence>
<keyword evidence="3" id="KW-1185">Reference proteome</keyword>
<feature type="region of interest" description="Disordered" evidence="1">
    <location>
        <begin position="1327"/>
        <end position="1355"/>
    </location>
</feature>
<protein>
    <recommendedName>
        <fullName evidence="4">XPG-I domain-containing protein</fullName>
    </recommendedName>
</protein>
<reference evidence="2" key="1">
    <citation type="submission" date="2020-05" db="EMBL/GenBank/DDBJ databases">
        <title>Mycena genomes resolve the evolution of fungal bioluminescence.</title>
        <authorList>
            <person name="Tsai I.J."/>
        </authorList>
    </citation>
    <scope>NUCLEOTIDE SEQUENCE</scope>
    <source>
        <strain evidence="2">CCC161011</strain>
    </source>
</reference>
<feature type="region of interest" description="Disordered" evidence="1">
    <location>
        <begin position="1105"/>
        <end position="1127"/>
    </location>
</feature>
<dbReference type="SUPFAM" id="SSF47807">
    <property type="entry name" value="5' to 3' exonuclease, C-terminal subdomain"/>
    <property type="match status" value="1"/>
</dbReference>
<feature type="compositionally biased region" description="Basic and acidic residues" evidence="1">
    <location>
        <begin position="1341"/>
        <end position="1355"/>
    </location>
</feature>
<feature type="compositionally biased region" description="Low complexity" evidence="1">
    <location>
        <begin position="30"/>
        <end position="44"/>
    </location>
</feature>
<gene>
    <name evidence="2" type="ORF">MVEN_00040500</name>
</gene>
<feature type="compositionally biased region" description="Acidic residues" evidence="1">
    <location>
        <begin position="302"/>
        <end position="335"/>
    </location>
</feature>
<dbReference type="Gene3D" id="1.10.443.20">
    <property type="entry name" value="Centromere DNA-binding protein complex CBF3 subunit, domain 2"/>
    <property type="match status" value="1"/>
</dbReference>
<dbReference type="OrthoDB" id="2675946at2759"/>
<dbReference type="Proteomes" id="UP000620124">
    <property type="component" value="Unassembled WGS sequence"/>
</dbReference>
<accession>A0A8H6Z6M7</accession>
<dbReference type="GO" id="GO:0003677">
    <property type="term" value="F:DNA binding"/>
    <property type="evidence" value="ECO:0007669"/>
    <property type="project" value="InterPro"/>
</dbReference>
<feature type="compositionally biased region" description="Low complexity" evidence="1">
    <location>
        <begin position="1111"/>
        <end position="1122"/>
    </location>
</feature>
<feature type="region of interest" description="Disordered" evidence="1">
    <location>
        <begin position="14"/>
        <end position="53"/>
    </location>
</feature>
<dbReference type="InterPro" id="IPR036279">
    <property type="entry name" value="5-3_exonuclease_C_sf"/>
</dbReference>
<proteinExistence type="predicted"/>
<dbReference type="InterPro" id="IPR038279">
    <property type="entry name" value="Ndc10_dom2_sf"/>
</dbReference>
<comment type="caution">
    <text evidence="2">The sequence shown here is derived from an EMBL/GenBank/DDBJ whole genome shotgun (WGS) entry which is preliminary data.</text>
</comment>
<evidence type="ECO:0008006" key="4">
    <source>
        <dbReference type="Google" id="ProtNLM"/>
    </source>
</evidence>